<evidence type="ECO:0000256" key="2">
    <source>
        <dbReference type="ARBA" id="ARBA00022723"/>
    </source>
</evidence>
<sequence length="736" mass="78747">MLPRRQSRFDPMGRENDELIDEEGYGDLGHKHPLRRVQEEDVKGDKAGSQEPVSLPGIKSLFGVAGGDHPTTPSSSSLFQSPSLPSLVPNSPSSSPNSARTSRYSSLASSAVPENQPGWWAPEFDRGSPFQPVPFRSNSFPTKTYVLDEPGQKRRRSDGPPASRDVEESARLRWQAQSRNASFPSAVSPVGGQPGASAASLNGQGLRGLLHPPQASSAAISASMSRSSFSGSTSGTPLSPTMENTTLPPLTSRPSVQSRNPSLVGGQLSRHFADLSANDRTVSSSLAEMPPPLHTAPPDRRTSMHPSLFATDDNRLFPPPLSVSRTPSPGSDLLRRQSVTRPPSPEPVSSRPELRRASLTEIIMAKSGDNLTMTPSRYHPSVEKLSSVGMEKPSLSEPVPPLHLQQPPLNMPLWATRRESTDSVKSASALPTDPDGPLLSLRGRKRSAADIKKAEIEAEVEDQEMEDSSDPAMRGMEVLVAAAAEEERKVRKSSEEDREGSPSKNGGAAGGPKYACAFCAKTFSRPSSLRIHTYSHTGERPYVCKEPTCRRRFSVQSNLKRHAKVHQLGGAGQQGTGGHPLHGHGHPQPPHGGMMHGPPGMQRGPHVHPGSNGHPSSYHPGPPPPPGAGGFYPGPPGGPGPGPGYGGPPPPHFGQQHQQSQPYPPPYHPDQRYGPPPPGMHAYPQPPHPHGPPPQGGYRSATGSRRTSRDGEWSGGEEGEGEGEEEEEIDELDEED</sequence>
<evidence type="ECO:0000256" key="1">
    <source>
        <dbReference type="ARBA" id="ARBA00004123"/>
    </source>
</evidence>
<evidence type="ECO:0000256" key="5">
    <source>
        <dbReference type="ARBA" id="ARBA00022833"/>
    </source>
</evidence>
<feature type="domain" description="C2H2-type" evidence="9">
    <location>
        <begin position="514"/>
        <end position="541"/>
    </location>
</feature>
<dbReference type="PANTHER" id="PTHR46451">
    <property type="entry name" value="RAS-RESPONSIVE ELEMENT-BINDING PROTEIN 1"/>
    <property type="match status" value="1"/>
</dbReference>
<evidence type="ECO:0000256" key="8">
    <source>
        <dbReference type="SAM" id="MobiDB-lite"/>
    </source>
</evidence>
<feature type="compositionally biased region" description="Basic and acidic residues" evidence="8">
    <location>
        <begin position="7"/>
        <end position="17"/>
    </location>
</feature>
<feature type="compositionally biased region" description="Polar residues" evidence="8">
    <location>
        <begin position="235"/>
        <end position="261"/>
    </location>
</feature>
<dbReference type="Proteomes" id="UP000092666">
    <property type="component" value="Unassembled WGS sequence"/>
</dbReference>
<dbReference type="InterPro" id="IPR013087">
    <property type="entry name" value="Znf_C2H2_type"/>
</dbReference>
<dbReference type="InterPro" id="IPR036236">
    <property type="entry name" value="Znf_C2H2_sf"/>
</dbReference>
<evidence type="ECO:0000259" key="9">
    <source>
        <dbReference type="PROSITE" id="PS50157"/>
    </source>
</evidence>
<comment type="subcellular location">
    <subcellularLocation>
        <location evidence="1">Nucleus</location>
    </subcellularLocation>
</comment>
<dbReference type="OrthoDB" id="6077919at2759"/>
<feature type="compositionally biased region" description="Low complexity" evidence="8">
    <location>
        <begin position="402"/>
        <end position="413"/>
    </location>
</feature>
<feature type="region of interest" description="Disordered" evidence="8">
    <location>
        <begin position="569"/>
        <end position="736"/>
    </location>
</feature>
<dbReference type="Pfam" id="PF00096">
    <property type="entry name" value="zf-C2H2"/>
    <property type="match status" value="2"/>
</dbReference>
<dbReference type="SMART" id="SM00355">
    <property type="entry name" value="ZnF_C2H2"/>
    <property type="match status" value="2"/>
</dbReference>
<protein>
    <recommendedName>
        <fullName evidence="9">C2H2-type domain-containing protein</fullName>
    </recommendedName>
</protein>
<dbReference type="FunFam" id="3.30.160.60:FF:000425">
    <property type="entry name" value="PLAG1 like zinc finger 1"/>
    <property type="match status" value="1"/>
</dbReference>
<dbReference type="GO" id="GO:0000978">
    <property type="term" value="F:RNA polymerase II cis-regulatory region sequence-specific DNA binding"/>
    <property type="evidence" value="ECO:0007669"/>
    <property type="project" value="TreeGrafter"/>
</dbReference>
<dbReference type="PROSITE" id="PS00028">
    <property type="entry name" value="ZINC_FINGER_C2H2_1"/>
    <property type="match status" value="2"/>
</dbReference>
<feature type="compositionally biased region" description="Low complexity" evidence="8">
    <location>
        <begin position="591"/>
        <end position="619"/>
    </location>
</feature>
<evidence type="ECO:0000313" key="11">
    <source>
        <dbReference type="Proteomes" id="UP000092666"/>
    </source>
</evidence>
<accession>A0A1B9H109</accession>
<dbReference type="GO" id="GO:0008270">
    <property type="term" value="F:zinc ion binding"/>
    <property type="evidence" value="ECO:0007669"/>
    <property type="project" value="UniProtKB-KW"/>
</dbReference>
<feature type="compositionally biased region" description="Basic and acidic residues" evidence="8">
    <location>
        <begin position="36"/>
        <end position="48"/>
    </location>
</feature>
<feature type="compositionally biased region" description="Pro residues" evidence="8">
    <location>
        <begin position="620"/>
        <end position="652"/>
    </location>
</feature>
<dbReference type="PANTHER" id="PTHR46451:SF1">
    <property type="entry name" value="RAS-RESPONSIVE ELEMENT-BINDING PROTEIN 1"/>
    <property type="match status" value="1"/>
</dbReference>
<dbReference type="EMBL" id="KI669494">
    <property type="protein sequence ID" value="OCF36968.1"/>
    <property type="molecule type" value="Genomic_DNA"/>
</dbReference>
<keyword evidence="2" id="KW-0479">Metal-binding</keyword>
<feature type="region of interest" description="Disordered" evidence="8">
    <location>
        <begin position="1"/>
        <end position="264"/>
    </location>
</feature>
<dbReference type="AlphaFoldDB" id="A0A1B9H109"/>
<keyword evidence="11" id="KW-1185">Reference proteome</keyword>
<gene>
    <name evidence="10" type="ORF">I316_01566</name>
</gene>
<feature type="compositionally biased region" description="Pro residues" evidence="8">
    <location>
        <begin position="662"/>
        <end position="695"/>
    </location>
</feature>
<feature type="compositionally biased region" description="Low complexity" evidence="8">
    <location>
        <begin position="215"/>
        <end position="234"/>
    </location>
</feature>
<dbReference type="GO" id="GO:0005634">
    <property type="term" value="C:nucleus"/>
    <property type="evidence" value="ECO:0007669"/>
    <property type="project" value="UniProtKB-SubCell"/>
</dbReference>
<dbReference type="SUPFAM" id="SSF57667">
    <property type="entry name" value="beta-beta-alpha zinc fingers"/>
    <property type="match status" value="1"/>
</dbReference>
<reference evidence="11" key="2">
    <citation type="submission" date="2013-12" db="EMBL/GenBank/DDBJ databases">
        <title>Evolution of pathogenesis and genome organization in the Tremellales.</title>
        <authorList>
            <person name="Cuomo C."/>
            <person name="Litvintseva A."/>
            <person name="Heitman J."/>
            <person name="Chen Y."/>
            <person name="Sun S."/>
            <person name="Springer D."/>
            <person name="Dromer F."/>
            <person name="Young S."/>
            <person name="Zeng Q."/>
            <person name="Chapman S."/>
            <person name="Gujja S."/>
            <person name="Saif S."/>
            <person name="Birren B."/>
        </authorList>
    </citation>
    <scope>NUCLEOTIDE SEQUENCE [LARGE SCALE GENOMIC DNA]</scope>
    <source>
        <strain evidence="11">BCC8398</strain>
    </source>
</reference>
<feature type="compositionally biased region" description="Polar residues" evidence="8">
    <location>
        <begin position="175"/>
        <end position="185"/>
    </location>
</feature>
<feature type="compositionally biased region" description="Low complexity" evidence="8">
    <location>
        <begin position="73"/>
        <end position="106"/>
    </location>
</feature>
<evidence type="ECO:0000313" key="10">
    <source>
        <dbReference type="EMBL" id="OCF36968.1"/>
    </source>
</evidence>
<name>A0A1B9H109_9TREE</name>
<feature type="domain" description="C2H2-type" evidence="9">
    <location>
        <begin position="542"/>
        <end position="566"/>
    </location>
</feature>
<dbReference type="PROSITE" id="PS50157">
    <property type="entry name" value="ZINC_FINGER_C2H2_2"/>
    <property type="match status" value="2"/>
</dbReference>
<dbReference type="FunFam" id="3.30.160.60:FF:001102">
    <property type="entry name" value="Transcription factor IIIA"/>
    <property type="match status" value="1"/>
</dbReference>
<proteinExistence type="predicted"/>
<keyword evidence="3" id="KW-0677">Repeat</keyword>
<reference evidence="10 11" key="1">
    <citation type="submission" date="2013-07" db="EMBL/GenBank/DDBJ databases">
        <title>The Genome Sequence of Cryptococcus heveanensis BCC8398.</title>
        <authorList>
            <consortium name="The Broad Institute Genome Sequencing Platform"/>
            <person name="Cuomo C."/>
            <person name="Litvintseva A."/>
            <person name="Chen Y."/>
            <person name="Heitman J."/>
            <person name="Sun S."/>
            <person name="Springer D."/>
            <person name="Dromer F."/>
            <person name="Young S.K."/>
            <person name="Zeng Q."/>
            <person name="Gargeya S."/>
            <person name="Fitzgerald M."/>
            <person name="Abouelleil A."/>
            <person name="Alvarado L."/>
            <person name="Berlin A.M."/>
            <person name="Chapman S.B."/>
            <person name="Dewar J."/>
            <person name="Goldberg J."/>
            <person name="Griggs A."/>
            <person name="Gujja S."/>
            <person name="Hansen M."/>
            <person name="Howarth C."/>
            <person name="Imamovic A."/>
            <person name="Larimer J."/>
            <person name="McCowan C."/>
            <person name="Murphy C."/>
            <person name="Pearson M."/>
            <person name="Priest M."/>
            <person name="Roberts A."/>
            <person name="Saif S."/>
            <person name="Shea T."/>
            <person name="Sykes S."/>
            <person name="Wortman J."/>
            <person name="Nusbaum C."/>
            <person name="Birren B."/>
        </authorList>
    </citation>
    <scope>NUCLEOTIDE SEQUENCE [LARGE SCALE GENOMIC DNA]</scope>
    <source>
        <strain evidence="10 11">BCC8398</strain>
    </source>
</reference>
<evidence type="ECO:0000256" key="7">
    <source>
        <dbReference type="PROSITE-ProRule" id="PRU00042"/>
    </source>
</evidence>
<evidence type="ECO:0000256" key="3">
    <source>
        <dbReference type="ARBA" id="ARBA00022737"/>
    </source>
</evidence>
<feature type="compositionally biased region" description="Basic and acidic residues" evidence="8">
    <location>
        <begin position="485"/>
        <end position="501"/>
    </location>
</feature>
<dbReference type="InterPro" id="IPR052795">
    <property type="entry name" value="RREB1"/>
</dbReference>
<feature type="region of interest" description="Disordered" evidence="8">
    <location>
        <begin position="485"/>
        <end position="511"/>
    </location>
</feature>
<feature type="region of interest" description="Disordered" evidence="8">
    <location>
        <begin position="386"/>
        <end position="446"/>
    </location>
</feature>
<keyword evidence="5" id="KW-0862">Zinc</keyword>
<dbReference type="STRING" id="1296120.A0A1B9H109"/>
<evidence type="ECO:0000256" key="6">
    <source>
        <dbReference type="ARBA" id="ARBA00023242"/>
    </source>
</evidence>
<feature type="region of interest" description="Disordered" evidence="8">
    <location>
        <begin position="280"/>
        <end position="353"/>
    </location>
</feature>
<dbReference type="Gene3D" id="3.30.160.60">
    <property type="entry name" value="Classic Zinc Finger"/>
    <property type="match status" value="2"/>
</dbReference>
<organism evidence="10 11">
    <name type="scientific">Kwoniella heveanensis BCC8398</name>
    <dbReference type="NCBI Taxonomy" id="1296120"/>
    <lineage>
        <taxon>Eukaryota</taxon>
        <taxon>Fungi</taxon>
        <taxon>Dikarya</taxon>
        <taxon>Basidiomycota</taxon>
        <taxon>Agaricomycotina</taxon>
        <taxon>Tremellomycetes</taxon>
        <taxon>Tremellales</taxon>
        <taxon>Cryptococcaceae</taxon>
        <taxon>Kwoniella</taxon>
    </lineage>
</organism>
<dbReference type="GO" id="GO:0001228">
    <property type="term" value="F:DNA-binding transcription activator activity, RNA polymerase II-specific"/>
    <property type="evidence" value="ECO:0007669"/>
    <property type="project" value="TreeGrafter"/>
</dbReference>
<evidence type="ECO:0000256" key="4">
    <source>
        <dbReference type="ARBA" id="ARBA00022771"/>
    </source>
</evidence>
<keyword evidence="6" id="KW-0539">Nucleus</keyword>
<keyword evidence="4 7" id="KW-0863">Zinc-finger</keyword>
<feature type="compositionally biased region" description="Gly residues" evidence="8">
    <location>
        <begin position="569"/>
        <end position="580"/>
    </location>
</feature>
<feature type="compositionally biased region" description="Acidic residues" evidence="8">
    <location>
        <begin position="715"/>
        <end position="736"/>
    </location>
</feature>